<dbReference type="KEGG" id="chyd:H4K34_16930"/>
<accession>A0A7H0VE86</accession>
<evidence type="ECO:0000313" key="13">
    <source>
        <dbReference type="EMBL" id="QNR24034.1"/>
    </source>
</evidence>
<dbReference type="SUPFAM" id="SSF56752">
    <property type="entry name" value="D-aminoacid aminotransferase-like PLP-dependent enzymes"/>
    <property type="match status" value="1"/>
</dbReference>
<evidence type="ECO:0000256" key="7">
    <source>
        <dbReference type="ARBA" id="ARBA00022898"/>
    </source>
</evidence>
<name>A0A7H0VE86_9FLAO</name>
<dbReference type="InterPro" id="IPR036038">
    <property type="entry name" value="Aminotransferase-like"/>
</dbReference>
<comment type="similarity">
    <text evidence="5 11">Belongs to the class-IV pyridoxal-phosphate-dependent aminotransferase family.</text>
</comment>
<evidence type="ECO:0000256" key="12">
    <source>
        <dbReference type="RuleBase" id="RU004516"/>
    </source>
</evidence>
<dbReference type="PANTHER" id="PTHR42743">
    <property type="entry name" value="AMINO-ACID AMINOTRANSFERASE"/>
    <property type="match status" value="1"/>
</dbReference>
<evidence type="ECO:0000256" key="8">
    <source>
        <dbReference type="ARBA" id="ARBA00048212"/>
    </source>
</evidence>
<comment type="pathway">
    <text evidence="2">Amino-acid biosynthesis; L-isoleucine biosynthesis; L-isoleucine from 2-oxobutanoate: step 4/4.</text>
</comment>
<keyword evidence="7 12" id="KW-0663">Pyridoxal phosphate</keyword>
<dbReference type="RefSeq" id="WP_210758567.1">
    <property type="nucleotide sequence ID" value="NZ_CP060139.1"/>
</dbReference>
<sequence length="283" mass="32831">MNYNLNGYIIRNKHLNIQLNNRGLNYGDGIFESLKYSRNRLNFFEDHYFRLMASMRIVRMEIPMNFSPEYLEEQIRKTLKANQLEDQSARVRLLVVRKAGGLYSPESNEIDFLITVKPWEHDAYVLNERGMEVDLFKDYYKLSGLLGNIKSTSAQLYAIASVFAKENNLDDVLLLNEKKEVIESTNANIFMLKGKELITPPLSSGCLKGLMRKQIMELAPQLDLDLKEENFSPFALQKADEVWLSNSMHGLRWVEKYRRKTYASEKAAEMLKKLNVKVALSLD</sequence>
<keyword evidence="13" id="KW-0032">Aminotransferase</keyword>
<dbReference type="GO" id="GO:0004084">
    <property type="term" value="F:branched-chain-amino-acid transaminase activity"/>
    <property type="evidence" value="ECO:0007669"/>
    <property type="project" value="UniProtKB-EC"/>
</dbReference>
<evidence type="ECO:0000313" key="14">
    <source>
        <dbReference type="Proteomes" id="UP000516305"/>
    </source>
</evidence>
<dbReference type="GO" id="GO:0046394">
    <property type="term" value="P:carboxylic acid biosynthetic process"/>
    <property type="evidence" value="ECO:0007669"/>
    <property type="project" value="UniProtKB-ARBA"/>
</dbReference>
<evidence type="ECO:0000256" key="9">
    <source>
        <dbReference type="ARBA" id="ARBA00048798"/>
    </source>
</evidence>
<dbReference type="InterPro" id="IPR043132">
    <property type="entry name" value="BCAT-like_C"/>
</dbReference>
<evidence type="ECO:0000256" key="3">
    <source>
        <dbReference type="ARBA" id="ARBA00004931"/>
    </source>
</evidence>
<comment type="catalytic activity">
    <reaction evidence="10">
        <text>L-leucine + 2-oxoglutarate = 4-methyl-2-oxopentanoate + L-glutamate</text>
        <dbReference type="Rhea" id="RHEA:18321"/>
        <dbReference type="ChEBI" id="CHEBI:16810"/>
        <dbReference type="ChEBI" id="CHEBI:17865"/>
        <dbReference type="ChEBI" id="CHEBI:29985"/>
        <dbReference type="ChEBI" id="CHEBI:57427"/>
        <dbReference type="EC" id="2.6.1.42"/>
    </reaction>
</comment>
<dbReference type="InterPro" id="IPR043131">
    <property type="entry name" value="BCAT-like_N"/>
</dbReference>
<dbReference type="Proteomes" id="UP000516305">
    <property type="component" value="Chromosome"/>
</dbReference>
<keyword evidence="14" id="KW-1185">Reference proteome</keyword>
<protein>
    <recommendedName>
        <fullName evidence="6">branched-chain-amino-acid transaminase</fullName>
        <ecNumber evidence="6">2.6.1.42</ecNumber>
    </recommendedName>
</protein>
<organism evidence="13 14">
    <name type="scientific">Croceimicrobium hydrocarbonivorans</name>
    <dbReference type="NCBI Taxonomy" id="2761580"/>
    <lineage>
        <taxon>Bacteria</taxon>
        <taxon>Pseudomonadati</taxon>
        <taxon>Bacteroidota</taxon>
        <taxon>Flavobacteriia</taxon>
        <taxon>Flavobacteriales</taxon>
        <taxon>Owenweeksiaceae</taxon>
        <taxon>Croceimicrobium</taxon>
    </lineage>
</organism>
<evidence type="ECO:0000256" key="6">
    <source>
        <dbReference type="ARBA" id="ARBA00013053"/>
    </source>
</evidence>
<dbReference type="Gene3D" id="3.30.470.10">
    <property type="match status" value="1"/>
</dbReference>
<gene>
    <name evidence="13" type="ORF">H4K34_16930</name>
</gene>
<keyword evidence="13" id="KW-0808">Transferase</keyword>
<dbReference type="EMBL" id="CP060139">
    <property type="protein sequence ID" value="QNR24034.1"/>
    <property type="molecule type" value="Genomic_DNA"/>
</dbReference>
<dbReference type="AlphaFoldDB" id="A0A7H0VE86"/>
<evidence type="ECO:0000256" key="1">
    <source>
        <dbReference type="ARBA" id="ARBA00001933"/>
    </source>
</evidence>
<evidence type="ECO:0000256" key="11">
    <source>
        <dbReference type="RuleBase" id="RU004106"/>
    </source>
</evidence>
<dbReference type="InterPro" id="IPR018300">
    <property type="entry name" value="Aminotrans_IV_CS"/>
</dbReference>
<dbReference type="InterPro" id="IPR001544">
    <property type="entry name" value="Aminotrans_IV"/>
</dbReference>
<evidence type="ECO:0000256" key="5">
    <source>
        <dbReference type="ARBA" id="ARBA00009320"/>
    </source>
</evidence>
<dbReference type="Pfam" id="PF01063">
    <property type="entry name" value="Aminotran_4"/>
    <property type="match status" value="1"/>
</dbReference>
<evidence type="ECO:0000256" key="10">
    <source>
        <dbReference type="ARBA" id="ARBA00049229"/>
    </source>
</evidence>
<comment type="catalytic activity">
    <reaction evidence="9">
        <text>L-isoleucine + 2-oxoglutarate = (S)-3-methyl-2-oxopentanoate + L-glutamate</text>
        <dbReference type="Rhea" id="RHEA:24801"/>
        <dbReference type="ChEBI" id="CHEBI:16810"/>
        <dbReference type="ChEBI" id="CHEBI:29985"/>
        <dbReference type="ChEBI" id="CHEBI:35146"/>
        <dbReference type="ChEBI" id="CHEBI:58045"/>
        <dbReference type="EC" id="2.6.1.42"/>
    </reaction>
</comment>
<evidence type="ECO:0000256" key="2">
    <source>
        <dbReference type="ARBA" id="ARBA00004824"/>
    </source>
</evidence>
<evidence type="ECO:0000256" key="4">
    <source>
        <dbReference type="ARBA" id="ARBA00005072"/>
    </source>
</evidence>
<dbReference type="CDD" id="cd00449">
    <property type="entry name" value="PLPDE_IV"/>
    <property type="match status" value="1"/>
</dbReference>
<dbReference type="EC" id="2.6.1.42" evidence="6"/>
<comment type="cofactor">
    <cofactor evidence="1 12">
        <name>pyridoxal 5'-phosphate</name>
        <dbReference type="ChEBI" id="CHEBI:597326"/>
    </cofactor>
</comment>
<comment type="catalytic activity">
    <reaction evidence="8">
        <text>L-valine + 2-oxoglutarate = 3-methyl-2-oxobutanoate + L-glutamate</text>
        <dbReference type="Rhea" id="RHEA:24813"/>
        <dbReference type="ChEBI" id="CHEBI:11851"/>
        <dbReference type="ChEBI" id="CHEBI:16810"/>
        <dbReference type="ChEBI" id="CHEBI:29985"/>
        <dbReference type="ChEBI" id="CHEBI:57762"/>
        <dbReference type="EC" id="2.6.1.42"/>
    </reaction>
</comment>
<dbReference type="InterPro" id="IPR050571">
    <property type="entry name" value="Class-IV_PLP-Dep_Aminotrnsfr"/>
</dbReference>
<dbReference type="PANTHER" id="PTHR42743:SF11">
    <property type="entry name" value="AMINODEOXYCHORISMATE LYASE"/>
    <property type="match status" value="1"/>
</dbReference>
<proteinExistence type="inferred from homology"/>
<comment type="pathway">
    <text evidence="3">Amino-acid biosynthesis; L-valine biosynthesis; L-valine from pyruvate: step 4/4.</text>
</comment>
<reference evidence="13 14" key="1">
    <citation type="submission" date="2020-08" db="EMBL/GenBank/DDBJ databases">
        <title>Croceimicrobium hydrocarbonivorans gen. nov., sp. nov., a novel marine bacterium isolated from a bacterial consortium that degrades polyethylene terephthalate.</title>
        <authorList>
            <person name="Liu R."/>
        </authorList>
    </citation>
    <scope>NUCLEOTIDE SEQUENCE [LARGE SCALE GENOMIC DNA]</scope>
    <source>
        <strain evidence="13 14">A20-9</strain>
    </source>
</reference>
<dbReference type="Gene3D" id="3.20.10.10">
    <property type="entry name" value="D-amino Acid Aminotransferase, subunit A, domain 2"/>
    <property type="match status" value="1"/>
</dbReference>
<dbReference type="PROSITE" id="PS00770">
    <property type="entry name" value="AA_TRANSFER_CLASS_4"/>
    <property type="match status" value="1"/>
</dbReference>
<comment type="pathway">
    <text evidence="4">Amino-acid biosynthesis; L-leucine biosynthesis; L-leucine from 3-methyl-2-oxobutanoate: step 4/4.</text>
</comment>